<dbReference type="InterPro" id="IPR039424">
    <property type="entry name" value="SBP_5"/>
</dbReference>
<dbReference type="Gene3D" id="3.40.190.10">
    <property type="entry name" value="Periplasmic binding protein-like II"/>
    <property type="match status" value="1"/>
</dbReference>
<keyword evidence="1" id="KW-0732">Signal</keyword>
<evidence type="ECO:0000313" key="3">
    <source>
        <dbReference type="EMBL" id="SVB69521.1"/>
    </source>
</evidence>
<evidence type="ECO:0000259" key="2">
    <source>
        <dbReference type="Pfam" id="PF00496"/>
    </source>
</evidence>
<gene>
    <name evidence="3" type="ORF">METZ01_LOCUS222375</name>
</gene>
<dbReference type="AlphaFoldDB" id="A0A382G5S5"/>
<feature type="domain" description="Solute-binding protein family 5" evidence="2">
    <location>
        <begin position="126"/>
        <end position="309"/>
    </location>
</feature>
<dbReference type="SUPFAM" id="SSF53850">
    <property type="entry name" value="Periplasmic binding protein-like II"/>
    <property type="match status" value="1"/>
</dbReference>
<dbReference type="Pfam" id="PF00496">
    <property type="entry name" value="SBP_bac_5"/>
    <property type="match status" value="1"/>
</dbReference>
<dbReference type="PROSITE" id="PS51257">
    <property type="entry name" value="PROKAR_LIPOPROTEIN"/>
    <property type="match status" value="1"/>
</dbReference>
<proteinExistence type="predicted"/>
<dbReference type="PANTHER" id="PTHR30290:SF64">
    <property type="entry name" value="ABC TRANSPORTER PERIPLASMIC BINDING PROTEIN"/>
    <property type="match status" value="1"/>
</dbReference>
<protein>
    <recommendedName>
        <fullName evidence="2">Solute-binding protein family 5 domain-containing protein</fullName>
    </recommendedName>
</protein>
<organism evidence="3">
    <name type="scientific">marine metagenome</name>
    <dbReference type="NCBI Taxonomy" id="408172"/>
    <lineage>
        <taxon>unclassified sequences</taxon>
        <taxon>metagenomes</taxon>
        <taxon>ecological metagenomes</taxon>
    </lineage>
</organism>
<dbReference type="GO" id="GO:1904680">
    <property type="term" value="F:peptide transmembrane transporter activity"/>
    <property type="evidence" value="ECO:0007669"/>
    <property type="project" value="TreeGrafter"/>
</dbReference>
<evidence type="ECO:0000256" key="1">
    <source>
        <dbReference type="ARBA" id="ARBA00022729"/>
    </source>
</evidence>
<dbReference type="InterPro" id="IPR000914">
    <property type="entry name" value="SBP_5_dom"/>
</dbReference>
<dbReference type="PANTHER" id="PTHR30290">
    <property type="entry name" value="PERIPLASMIC BINDING COMPONENT OF ABC TRANSPORTER"/>
    <property type="match status" value="1"/>
</dbReference>
<reference evidence="3" key="1">
    <citation type="submission" date="2018-05" db="EMBL/GenBank/DDBJ databases">
        <authorList>
            <person name="Lanie J.A."/>
            <person name="Ng W.-L."/>
            <person name="Kazmierczak K.M."/>
            <person name="Andrzejewski T.M."/>
            <person name="Davidsen T.M."/>
            <person name="Wayne K.J."/>
            <person name="Tettelin H."/>
            <person name="Glass J.I."/>
            <person name="Rusch D."/>
            <person name="Podicherti R."/>
            <person name="Tsui H.-C.T."/>
            <person name="Winkler M.E."/>
        </authorList>
    </citation>
    <scope>NUCLEOTIDE SEQUENCE</scope>
</reference>
<dbReference type="GO" id="GO:0030288">
    <property type="term" value="C:outer membrane-bounded periplasmic space"/>
    <property type="evidence" value="ECO:0007669"/>
    <property type="project" value="TreeGrafter"/>
</dbReference>
<name>A0A382G5S5_9ZZZZ</name>
<feature type="non-terminal residue" evidence="3">
    <location>
        <position position="310"/>
    </location>
</feature>
<dbReference type="GO" id="GO:0042884">
    <property type="term" value="P:microcin transport"/>
    <property type="evidence" value="ECO:0007669"/>
    <property type="project" value="TreeGrafter"/>
</dbReference>
<accession>A0A382G5S5</accession>
<sequence length="310" mass="35835">MKKIIFVIIAALMIGCGGDEKGGSKENRSIAITKKDTLTPPEQGGYGFKEVAEGLGYQTYVWSEDKDGNFFGDPGAKKGGQIDYIHSLFPRTMRYYGQNGTQVLNGRTIHELCYEALLETHPVTLEFVPRLATHWYISDDKMTFKFRINPDARWWDGMPVTSDDVIATWDLLMDETILAPSYQITYSKFERPIVESKYIVSVKANSKNWRNFLYFASSMRLLPHHILKDLDGTAFLEEYAFSVVPGTGPYIIRDENIINQESYIIERKEDYWAKDNPFVRYRYNFDRIKISAIKDNDALRFEKFKKGDQD</sequence>
<dbReference type="EMBL" id="UINC01053241">
    <property type="protein sequence ID" value="SVB69521.1"/>
    <property type="molecule type" value="Genomic_DNA"/>
</dbReference>
<dbReference type="GO" id="GO:0015833">
    <property type="term" value="P:peptide transport"/>
    <property type="evidence" value="ECO:0007669"/>
    <property type="project" value="TreeGrafter"/>
</dbReference>